<comment type="caution">
    <text evidence="1">The sequence shown here is derived from an EMBL/GenBank/DDBJ whole genome shotgun (WGS) entry which is preliminary data.</text>
</comment>
<evidence type="ECO:0000313" key="2">
    <source>
        <dbReference type="EMBL" id="CAL4769763.1"/>
    </source>
</evidence>
<sequence length="156" mass="17066">MAELDDIKLSLASFYQLSLKARDAGVVEDEFEVVKETGIQLVQHLGVWASTKPLADLSTAVIAAKVIAELGPKADVKPICHASLGAAVEMKNIGYLSTLEPKVLERIGFMARLANQHIRCWLWSDEVIGVDTLYNLCYQASMVLEDVIYVSGADPM</sequence>
<dbReference type="EMBL" id="CAMXCT030000716">
    <property type="protein sequence ID" value="CAL4769763.1"/>
    <property type="molecule type" value="Genomic_DNA"/>
</dbReference>
<keyword evidence="3" id="KW-1185">Reference proteome</keyword>
<proteinExistence type="predicted"/>
<accession>A0A9P1C240</accession>
<dbReference type="EMBL" id="CAMXCT020000716">
    <property type="protein sequence ID" value="CAL1135826.1"/>
    <property type="molecule type" value="Genomic_DNA"/>
</dbReference>
<gene>
    <name evidence="1" type="ORF">C1SCF055_LOCUS10143</name>
</gene>
<reference evidence="1" key="1">
    <citation type="submission" date="2022-10" db="EMBL/GenBank/DDBJ databases">
        <authorList>
            <person name="Chen Y."/>
            <person name="Dougan E. K."/>
            <person name="Chan C."/>
            <person name="Rhodes N."/>
            <person name="Thang M."/>
        </authorList>
    </citation>
    <scope>NUCLEOTIDE SEQUENCE</scope>
</reference>
<evidence type="ECO:0000313" key="3">
    <source>
        <dbReference type="Proteomes" id="UP001152797"/>
    </source>
</evidence>
<evidence type="ECO:0000313" key="1">
    <source>
        <dbReference type="EMBL" id="CAI3982451.1"/>
    </source>
</evidence>
<name>A0A9P1C240_9DINO</name>
<dbReference type="EMBL" id="CAMXCT010000716">
    <property type="protein sequence ID" value="CAI3982451.1"/>
    <property type="molecule type" value="Genomic_DNA"/>
</dbReference>
<protein>
    <submittedName>
        <fullName evidence="1">Uncharacterized protein</fullName>
    </submittedName>
</protein>
<organism evidence="1">
    <name type="scientific">Cladocopium goreaui</name>
    <dbReference type="NCBI Taxonomy" id="2562237"/>
    <lineage>
        <taxon>Eukaryota</taxon>
        <taxon>Sar</taxon>
        <taxon>Alveolata</taxon>
        <taxon>Dinophyceae</taxon>
        <taxon>Suessiales</taxon>
        <taxon>Symbiodiniaceae</taxon>
        <taxon>Cladocopium</taxon>
    </lineage>
</organism>
<reference evidence="2 3" key="2">
    <citation type="submission" date="2024-05" db="EMBL/GenBank/DDBJ databases">
        <authorList>
            <person name="Chen Y."/>
            <person name="Shah S."/>
            <person name="Dougan E. K."/>
            <person name="Thang M."/>
            <person name="Chan C."/>
        </authorList>
    </citation>
    <scope>NUCLEOTIDE SEQUENCE [LARGE SCALE GENOMIC DNA]</scope>
</reference>
<dbReference type="AlphaFoldDB" id="A0A9P1C240"/>
<dbReference type="Proteomes" id="UP001152797">
    <property type="component" value="Unassembled WGS sequence"/>
</dbReference>